<dbReference type="KEGG" id="hmr:Hipma_1420"/>
<dbReference type="Gene3D" id="1.10.10.60">
    <property type="entry name" value="Homeodomain-like"/>
    <property type="match status" value="1"/>
</dbReference>
<dbReference type="OrthoDB" id="9790413at2"/>
<dbReference type="InterPro" id="IPR001647">
    <property type="entry name" value="HTH_TetR"/>
</dbReference>
<dbReference type="PRINTS" id="PR00455">
    <property type="entry name" value="HTHTETR"/>
</dbReference>
<dbReference type="PROSITE" id="PS01081">
    <property type="entry name" value="HTH_TETR_1"/>
    <property type="match status" value="1"/>
</dbReference>
<accession>F2LY53</accession>
<evidence type="ECO:0000256" key="1">
    <source>
        <dbReference type="ARBA" id="ARBA00023125"/>
    </source>
</evidence>
<dbReference type="eggNOG" id="COG1309">
    <property type="taxonomic scope" value="Bacteria"/>
</dbReference>
<dbReference type="FunCoup" id="F2LY53">
    <property type="interactions" value="99"/>
</dbReference>
<dbReference type="InterPro" id="IPR036271">
    <property type="entry name" value="Tet_transcr_reg_TetR-rel_C_sf"/>
</dbReference>
<dbReference type="Proteomes" id="UP000008139">
    <property type="component" value="Chromosome"/>
</dbReference>
<dbReference type="PANTHER" id="PTHR30328">
    <property type="entry name" value="TRANSCRIPTIONAL REPRESSOR"/>
    <property type="match status" value="1"/>
</dbReference>
<evidence type="ECO:0000313" key="4">
    <source>
        <dbReference type="EMBL" id="AEA34376.1"/>
    </source>
</evidence>
<dbReference type="AlphaFoldDB" id="F2LY53"/>
<dbReference type="InterPro" id="IPR009057">
    <property type="entry name" value="Homeodomain-like_sf"/>
</dbReference>
<proteinExistence type="predicted"/>
<dbReference type="PROSITE" id="PS50977">
    <property type="entry name" value="HTH_TETR_2"/>
    <property type="match status" value="1"/>
</dbReference>
<evidence type="ECO:0000259" key="3">
    <source>
        <dbReference type="PROSITE" id="PS50977"/>
    </source>
</evidence>
<feature type="DNA-binding region" description="H-T-H motif" evidence="2">
    <location>
        <begin position="24"/>
        <end position="43"/>
    </location>
</feature>
<protein>
    <submittedName>
        <fullName evidence="4">Transcriptional regulator, TetR family</fullName>
    </submittedName>
</protein>
<dbReference type="STRING" id="760142.Hipma_1420"/>
<reference evidence="4 5" key="1">
    <citation type="journal article" date="2011" name="Stand. Genomic Sci.">
        <title>Complete genome sequence of the thermophilic sulfur-reducer Hippea maritima type strain (MH(2)).</title>
        <authorList>
            <person name="Huntemann M."/>
            <person name="Lu M."/>
            <person name="Nolan M."/>
            <person name="Lapidus A."/>
            <person name="Lucas S."/>
            <person name="Hammon N."/>
            <person name="Deshpande S."/>
            <person name="Cheng J.F."/>
            <person name="Tapia R."/>
            <person name="Han C."/>
            <person name="Goodwin L."/>
            <person name="Pitluck S."/>
            <person name="Liolios K."/>
            <person name="Pagani I."/>
            <person name="Ivanova N."/>
            <person name="Ovchinikova G."/>
            <person name="Pati A."/>
            <person name="Chen A."/>
            <person name="Palaniappan K."/>
            <person name="Land M."/>
            <person name="Hauser L."/>
            <person name="Jeffries C.D."/>
            <person name="Detter J.C."/>
            <person name="Brambilla E.M."/>
            <person name="Rohde M."/>
            <person name="Spring S."/>
            <person name="Goker M."/>
            <person name="Woyke T."/>
            <person name="Bristow J."/>
            <person name="Eisen J.A."/>
            <person name="Markowitz V."/>
            <person name="Hugenholtz P."/>
            <person name="Kyrpides N.C."/>
            <person name="Klenk H.P."/>
            <person name="Mavromatis K."/>
        </authorList>
    </citation>
    <scope>NUCLEOTIDE SEQUENCE [LARGE SCALE GENOMIC DNA]</scope>
    <source>
        <strain evidence="5">ATCC 700847 / DSM 10411 / MH2</strain>
    </source>
</reference>
<gene>
    <name evidence="4" type="ordered locus">Hipma_1420</name>
</gene>
<dbReference type="InterPro" id="IPR050109">
    <property type="entry name" value="HTH-type_TetR-like_transc_reg"/>
</dbReference>
<dbReference type="SUPFAM" id="SSF48498">
    <property type="entry name" value="Tetracyclin repressor-like, C-terminal domain"/>
    <property type="match status" value="1"/>
</dbReference>
<organism evidence="4 5">
    <name type="scientific">Hippea maritima (strain ATCC 700847 / DSM 10411 / MH2)</name>
    <dbReference type="NCBI Taxonomy" id="760142"/>
    <lineage>
        <taxon>Bacteria</taxon>
        <taxon>Pseudomonadati</taxon>
        <taxon>Campylobacterota</taxon>
        <taxon>Desulfurellia</taxon>
        <taxon>Desulfurellales</taxon>
        <taxon>Hippeaceae</taxon>
        <taxon>Hippea</taxon>
    </lineage>
</organism>
<dbReference type="GO" id="GO:0003677">
    <property type="term" value="F:DNA binding"/>
    <property type="evidence" value="ECO:0007669"/>
    <property type="project" value="UniProtKB-UniRule"/>
</dbReference>
<dbReference type="PANTHER" id="PTHR30328:SF54">
    <property type="entry name" value="HTH-TYPE TRANSCRIPTIONAL REPRESSOR SCO4008"/>
    <property type="match status" value="1"/>
</dbReference>
<keyword evidence="1 2" id="KW-0238">DNA-binding</keyword>
<evidence type="ECO:0000256" key="2">
    <source>
        <dbReference type="PROSITE-ProRule" id="PRU00335"/>
    </source>
</evidence>
<dbReference type="Pfam" id="PF00440">
    <property type="entry name" value="TetR_N"/>
    <property type="match status" value="1"/>
</dbReference>
<keyword evidence="5" id="KW-1185">Reference proteome</keyword>
<dbReference type="EMBL" id="CP002606">
    <property type="protein sequence ID" value="AEA34376.1"/>
    <property type="molecule type" value="Genomic_DNA"/>
</dbReference>
<dbReference type="Gene3D" id="1.10.357.10">
    <property type="entry name" value="Tetracycline Repressor, domain 2"/>
    <property type="match status" value="1"/>
</dbReference>
<evidence type="ECO:0000313" key="5">
    <source>
        <dbReference type="Proteomes" id="UP000008139"/>
    </source>
</evidence>
<dbReference type="SUPFAM" id="SSF46689">
    <property type="entry name" value="Homeodomain-like"/>
    <property type="match status" value="1"/>
</dbReference>
<dbReference type="HOGENOM" id="CLU_069356_1_4_7"/>
<dbReference type="Pfam" id="PF17938">
    <property type="entry name" value="TetR_C_29"/>
    <property type="match status" value="1"/>
</dbReference>
<dbReference type="InterPro" id="IPR023772">
    <property type="entry name" value="DNA-bd_HTH_TetR-type_CS"/>
</dbReference>
<feature type="domain" description="HTH tetR-type" evidence="3">
    <location>
        <begin position="1"/>
        <end position="61"/>
    </location>
</feature>
<sequence length="197" mass="22672">MKKLDLILTKAKTLFAQKGFDATTMDEIAREAEVNKALIYYYFKDKESLYEEIFKIILKGILDKLYSIKTYEPREALFEYVKAFCEYAKEDEAFFKILMYEISSSGKHLPDLALELLSKATSFLDEILKEGINRGVFKNVNTLTVHFLIVGTVSFTVCSRNIRNTKSKTGILPEFLTKEAKSLCDEIFNIIVKGLER</sequence>
<name>F2LY53_HIPMA</name>
<dbReference type="RefSeq" id="WP_013682406.1">
    <property type="nucleotide sequence ID" value="NC_015318.1"/>
</dbReference>
<dbReference type="InterPro" id="IPR041474">
    <property type="entry name" value="NicS_C"/>
</dbReference>
<reference evidence="5" key="2">
    <citation type="submission" date="2011-03" db="EMBL/GenBank/DDBJ databases">
        <title>The complete genome of Hippea maritima DSM 10411.</title>
        <authorList>
            <consortium name="US DOE Joint Genome Institute (JGI-PGF)"/>
            <person name="Lucas S."/>
            <person name="Copeland A."/>
            <person name="Lapidus A."/>
            <person name="Bruce D."/>
            <person name="Goodwin L."/>
            <person name="Pitluck S."/>
            <person name="Peters L."/>
            <person name="Kyrpides N."/>
            <person name="Mavromatis K."/>
            <person name="Pagani I."/>
            <person name="Ivanova N."/>
            <person name="Mikhailova N."/>
            <person name="Lu M."/>
            <person name="Detter J.C."/>
            <person name="Tapia R."/>
            <person name="Han C."/>
            <person name="Land M."/>
            <person name="Hauser L."/>
            <person name="Markowitz V."/>
            <person name="Cheng J.-F."/>
            <person name="Hugenholtz P."/>
            <person name="Woyke T."/>
            <person name="Wu D."/>
            <person name="Spring S."/>
            <person name="Schroeder M."/>
            <person name="Brambilla E."/>
            <person name="Klenk H.-P."/>
            <person name="Eisen J.A."/>
        </authorList>
    </citation>
    <scope>NUCLEOTIDE SEQUENCE [LARGE SCALE GENOMIC DNA]</scope>
    <source>
        <strain evidence="5">ATCC 700847 / DSM 10411 / MH2</strain>
    </source>
</reference>
<dbReference type="InParanoid" id="F2LY53"/>